<dbReference type="InterPro" id="IPR011583">
    <property type="entry name" value="Chitinase_II/V-like_cat"/>
</dbReference>
<dbReference type="Gene3D" id="3.20.20.80">
    <property type="entry name" value="Glycosidases"/>
    <property type="match status" value="1"/>
</dbReference>
<dbReference type="GO" id="GO:0008061">
    <property type="term" value="F:chitin binding"/>
    <property type="evidence" value="ECO:0007669"/>
    <property type="project" value="InterPro"/>
</dbReference>
<feature type="chain" id="PRO_5038477672" evidence="2">
    <location>
        <begin position="27"/>
        <end position="396"/>
    </location>
</feature>
<evidence type="ECO:0000313" key="4">
    <source>
        <dbReference type="EMBL" id="SMC06561.1"/>
    </source>
</evidence>
<dbReference type="InterPro" id="IPR001223">
    <property type="entry name" value="Glyco_hydro18_cat"/>
</dbReference>
<feature type="compositionally biased region" description="Low complexity" evidence="1">
    <location>
        <begin position="46"/>
        <end position="63"/>
    </location>
</feature>
<dbReference type="PROSITE" id="PS51257">
    <property type="entry name" value="PROKAR_LIPOPROTEIN"/>
    <property type="match status" value="1"/>
</dbReference>
<dbReference type="Pfam" id="PF00704">
    <property type="entry name" value="Glyco_hydro_18"/>
    <property type="match status" value="1"/>
</dbReference>
<name>A0A1W1WJT3_SULTA</name>
<gene>
    <name evidence="4" type="ORF">SAMN00768000_2885</name>
</gene>
<dbReference type="PROSITE" id="PS51910">
    <property type="entry name" value="GH18_2"/>
    <property type="match status" value="1"/>
</dbReference>
<keyword evidence="2" id="KW-0732">Signal</keyword>
<feature type="compositionally biased region" description="Polar residues" evidence="1">
    <location>
        <begin position="375"/>
        <end position="396"/>
    </location>
</feature>
<evidence type="ECO:0000256" key="2">
    <source>
        <dbReference type="SAM" id="SignalP"/>
    </source>
</evidence>
<dbReference type="SMART" id="SM00636">
    <property type="entry name" value="Glyco_18"/>
    <property type="match status" value="1"/>
</dbReference>
<evidence type="ECO:0000256" key="1">
    <source>
        <dbReference type="SAM" id="MobiDB-lite"/>
    </source>
</evidence>
<dbReference type="Gene3D" id="3.10.50.10">
    <property type="match status" value="1"/>
</dbReference>
<protein>
    <submittedName>
        <fullName evidence="4">Spore germination protein YaaH</fullName>
    </submittedName>
</protein>
<evidence type="ECO:0000313" key="5">
    <source>
        <dbReference type="Proteomes" id="UP000192660"/>
    </source>
</evidence>
<dbReference type="AlphaFoldDB" id="A0A1W1WJT3"/>
<reference evidence="5" key="1">
    <citation type="submission" date="2017-04" db="EMBL/GenBank/DDBJ databases">
        <authorList>
            <person name="Varghese N."/>
            <person name="Submissions S."/>
        </authorList>
    </citation>
    <scope>NUCLEOTIDE SEQUENCE [LARGE SCALE GENOMIC DNA]</scope>
    <source>
        <strain evidence="5">DSM 9293</strain>
    </source>
</reference>
<dbReference type="SUPFAM" id="SSF51445">
    <property type="entry name" value="(Trans)glycosidases"/>
    <property type="match status" value="1"/>
</dbReference>
<dbReference type="InterPro" id="IPR017853">
    <property type="entry name" value="GH"/>
</dbReference>
<dbReference type="STRING" id="28034.BFX07_13215"/>
<feature type="region of interest" description="Disordered" evidence="1">
    <location>
        <begin position="29"/>
        <end position="63"/>
    </location>
</feature>
<sequence length="396" mass="43649">MKAHNLKLLTALSFATVFIGGCSLYAEPQKPAPAKHTTQSTRKAANKATQTVKKTTNTTNSKSSTGKLKVIAFYDQTMTHVHPDPFTFVKAHPGLVTYLSPFWYEVTATGTVIAKPEGNAATLAKQAHLPLMPLFNNYMGTDGMLTSQSLRTKAIDQIVHLVTSKNYAGVQIDFQKLKPTDRTLLVDFMNELHTKMPKNKVISMSVIPLTAGTGQSGAYDLGALDKDVNSMVLMAYDLHGNGTPPGPVSPFNWVKQSINLALKAGVQPSKLYLGIANYGYLWKAGSTKATTIPLKVMYQHKYGAYTWNPTYKEAYDHYTSKGVSYTIWFVNDRAAVDRIKLAEQDHLGGVAFWRIGYEDAKWWNRVAKALKQPAPTKSGTTATSKKQASPQHRNKT</sequence>
<dbReference type="Proteomes" id="UP000192660">
    <property type="component" value="Unassembled WGS sequence"/>
</dbReference>
<feature type="signal peptide" evidence="2">
    <location>
        <begin position="1"/>
        <end position="26"/>
    </location>
</feature>
<keyword evidence="5" id="KW-1185">Reference proteome</keyword>
<evidence type="ECO:0000259" key="3">
    <source>
        <dbReference type="PROSITE" id="PS51910"/>
    </source>
</evidence>
<proteinExistence type="predicted"/>
<organism evidence="4 5">
    <name type="scientific">Sulfobacillus thermosulfidooxidans (strain DSM 9293 / VKM B-1269 / AT-1)</name>
    <dbReference type="NCBI Taxonomy" id="929705"/>
    <lineage>
        <taxon>Bacteria</taxon>
        <taxon>Bacillati</taxon>
        <taxon>Bacillota</taxon>
        <taxon>Clostridia</taxon>
        <taxon>Eubacteriales</taxon>
        <taxon>Clostridiales Family XVII. Incertae Sedis</taxon>
        <taxon>Sulfobacillus</taxon>
    </lineage>
</organism>
<dbReference type="EMBL" id="FWWY01000001">
    <property type="protein sequence ID" value="SMC06561.1"/>
    <property type="molecule type" value="Genomic_DNA"/>
</dbReference>
<dbReference type="GO" id="GO:0005975">
    <property type="term" value="P:carbohydrate metabolic process"/>
    <property type="evidence" value="ECO:0007669"/>
    <property type="project" value="InterPro"/>
</dbReference>
<dbReference type="PANTHER" id="PTHR46066:SF2">
    <property type="entry name" value="CHITINASE DOMAIN-CONTAINING PROTEIN 1"/>
    <property type="match status" value="1"/>
</dbReference>
<dbReference type="InterPro" id="IPR029070">
    <property type="entry name" value="Chitinase_insertion_sf"/>
</dbReference>
<dbReference type="PANTHER" id="PTHR46066">
    <property type="entry name" value="CHITINASE DOMAIN-CONTAINING PROTEIN 1 FAMILY MEMBER"/>
    <property type="match status" value="1"/>
</dbReference>
<feature type="domain" description="GH18" evidence="3">
    <location>
        <begin position="68"/>
        <end position="373"/>
    </location>
</feature>
<dbReference type="RefSeq" id="WP_020373081.1">
    <property type="nucleotide sequence ID" value="NZ_FWWY01000001.1"/>
</dbReference>
<feature type="region of interest" description="Disordered" evidence="1">
    <location>
        <begin position="373"/>
        <end position="396"/>
    </location>
</feature>
<accession>A0A1W1WJT3</accession>